<dbReference type="InterPro" id="IPR007343">
    <property type="entry name" value="Uncharacterised_pept_Zn_put"/>
</dbReference>
<dbReference type="PROSITE" id="PS51257">
    <property type="entry name" value="PROKAR_LIPOPROTEIN"/>
    <property type="match status" value="1"/>
</dbReference>
<dbReference type="PANTHER" id="PTHR30168:SF0">
    <property type="entry name" value="INNER MEMBRANE PROTEIN"/>
    <property type="match status" value="1"/>
</dbReference>
<evidence type="ECO:0000256" key="6">
    <source>
        <dbReference type="SAM" id="SignalP"/>
    </source>
</evidence>
<evidence type="ECO:0000313" key="7">
    <source>
        <dbReference type="EMBL" id="RAY13216.1"/>
    </source>
</evidence>
<evidence type="ECO:0000256" key="4">
    <source>
        <dbReference type="ARBA" id="ARBA00023136"/>
    </source>
</evidence>
<gene>
    <name evidence="7" type="ORF">DPM19_22295</name>
</gene>
<feature type="compositionally biased region" description="Low complexity" evidence="5">
    <location>
        <begin position="36"/>
        <end position="52"/>
    </location>
</feature>
<dbReference type="EMBL" id="QLYX01000010">
    <property type="protein sequence ID" value="RAY13216.1"/>
    <property type="molecule type" value="Genomic_DNA"/>
</dbReference>
<dbReference type="GO" id="GO:0016020">
    <property type="term" value="C:membrane"/>
    <property type="evidence" value="ECO:0007669"/>
    <property type="project" value="UniProtKB-SubCell"/>
</dbReference>
<dbReference type="Proteomes" id="UP000251891">
    <property type="component" value="Unassembled WGS sequence"/>
</dbReference>
<evidence type="ECO:0000313" key="8">
    <source>
        <dbReference type="Proteomes" id="UP000251891"/>
    </source>
</evidence>
<keyword evidence="4" id="KW-0472">Membrane</keyword>
<name>A0A365H2G5_9ACTN</name>
<dbReference type="SUPFAM" id="SSF55486">
    <property type="entry name" value="Metalloproteases ('zincins'), catalytic domain"/>
    <property type="match status" value="1"/>
</dbReference>
<evidence type="ECO:0008006" key="9">
    <source>
        <dbReference type="Google" id="ProtNLM"/>
    </source>
</evidence>
<organism evidence="7 8">
    <name type="scientific">Actinomadura craniellae</name>
    <dbReference type="NCBI Taxonomy" id="2231787"/>
    <lineage>
        <taxon>Bacteria</taxon>
        <taxon>Bacillati</taxon>
        <taxon>Actinomycetota</taxon>
        <taxon>Actinomycetes</taxon>
        <taxon>Streptosporangiales</taxon>
        <taxon>Thermomonosporaceae</taxon>
        <taxon>Actinomadura</taxon>
    </lineage>
</organism>
<proteinExistence type="predicted"/>
<sequence>MRFTSHLPLAALALGVVLLAGSGCAATLGDLRSAEGTRTPGARPGPAGGATPVYSETEFQEDIRTAQQIVDGYWRQHWNEYFTGVYNSPTVRGGYDGNNLATAPTCGGQPATKNNAFYCNPEDYIAWDTNLMRMGYAEGDAWVYLIIAHEWGHAVQKRLQDRYVAAAKELQADCLAGATLFGATEDGTLRIEPGDVNELVDSFKAVGDNTPWTNPNDHGDSLQRIEAFGKGRTGGVKACFASS</sequence>
<keyword evidence="2" id="KW-0812">Transmembrane</keyword>
<comment type="subcellular location">
    <subcellularLocation>
        <location evidence="1">Membrane</location>
        <topology evidence="1">Single-pass membrane protein</topology>
    </subcellularLocation>
</comment>
<keyword evidence="6" id="KW-0732">Signal</keyword>
<keyword evidence="3" id="KW-1133">Transmembrane helix</keyword>
<feature type="region of interest" description="Disordered" evidence="5">
    <location>
        <begin position="34"/>
        <end position="54"/>
    </location>
</feature>
<keyword evidence="8" id="KW-1185">Reference proteome</keyword>
<feature type="chain" id="PRO_5016808915" description="Metalloprotease" evidence="6">
    <location>
        <begin position="26"/>
        <end position="243"/>
    </location>
</feature>
<feature type="signal peptide" evidence="6">
    <location>
        <begin position="1"/>
        <end position="25"/>
    </location>
</feature>
<dbReference type="PANTHER" id="PTHR30168">
    <property type="entry name" value="PUTATIVE MEMBRANE PROTEIN YPFJ"/>
    <property type="match status" value="1"/>
</dbReference>
<dbReference type="OrthoDB" id="9774900at2"/>
<accession>A0A365H2G5</accession>
<dbReference type="AlphaFoldDB" id="A0A365H2G5"/>
<evidence type="ECO:0000256" key="5">
    <source>
        <dbReference type="SAM" id="MobiDB-lite"/>
    </source>
</evidence>
<dbReference type="Pfam" id="PF04228">
    <property type="entry name" value="Zn_peptidase"/>
    <property type="match status" value="1"/>
</dbReference>
<evidence type="ECO:0000256" key="3">
    <source>
        <dbReference type="ARBA" id="ARBA00022989"/>
    </source>
</evidence>
<comment type="caution">
    <text evidence="7">The sequence shown here is derived from an EMBL/GenBank/DDBJ whole genome shotgun (WGS) entry which is preliminary data.</text>
</comment>
<evidence type="ECO:0000256" key="2">
    <source>
        <dbReference type="ARBA" id="ARBA00022692"/>
    </source>
</evidence>
<evidence type="ECO:0000256" key="1">
    <source>
        <dbReference type="ARBA" id="ARBA00004167"/>
    </source>
</evidence>
<dbReference type="RefSeq" id="WP_111869909.1">
    <property type="nucleotide sequence ID" value="NZ_QLYX01000010.1"/>
</dbReference>
<reference evidence="7 8" key="1">
    <citation type="submission" date="2018-06" db="EMBL/GenBank/DDBJ databases">
        <title>Actinomadura craniellae sp. nov. isolated from marine sponge Craniella sp.</title>
        <authorList>
            <person name="Li L."/>
            <person name="Xu Q.H."/>
            <person name="Lin H.W."/>
            <person name="Lu Y.H."/>
        </authorList>
    </citation>
    <scope>NUCLEOTIDE SEQUENCE [LARGE SCALE GENOMIC DNA]</scope>
    <source>
        <strain evidence="7 8">LHW63021</strain>
    </source>
</reference>
<protein>
    <recommendedName>
        <fullName evidence="9">Metalloprotease</fullName>
    </recommendedName>
</protein>